<dbReference type="AlphaFoldDB" id="A0A1J1J0Y2"/>
<name>A0A1J1J0Y2_9DIPT</name>
<evidence type="ECO:0000313" key="1">
    <source>
        <dbReference type="EMBL" id="CRL05436.1"/>
    </source>
</evidence>
<keyword evidence="2" id="KW-1185">Reference proteome</keyword>
<protein>
    <submittedName>
        <fullName evidence="1">CLUMA_CG018590, isoform A</fullName>
    </submittedName>
</protein>
<proteinExistence type="predicted"/>
<accession>A0A1J1J0Y2</accession>
<dbReference type="EMBL" id="CVRI01000064">
    <property type="protein sequence ID" value="CRL05436.1"/>
    <property type="molecule type" value="Genomic_DNA"/>
</dbReference>
<dbReference type="Proteomes" id="UP000183832">
    <property type="component" value="Unassembled WGS sequence"/>
</dbReference>
<sequence>MNILQGFPSHQNENISTLNRMISLNEKTTTLIILCNAVRNEGKGKQKNLFGHESIKWDEMVKKELKSCPMIRRILHLNLE</sequence>
<reference evidence="1 2" key="1">
    <citation type="submission" date="2015-04" db="EMBL/GenBank/DDBJ databases">
        <authorList>
            <person name="Syromyatnikov M.Y."/>
            <person name="Popov V.N."/>
        </authorList>
    </citation>
    <scope>NUCLEOTIDE SEQUENCE [LARGE SCALE GENOMIC DNA]</scope>
</reference>
<evidence type="ECO:0000313" key="2">
    <source>
        <dbReference type="Proteomes" id="UP000183832"/>
    </source>
</evidence>
<organism evidence="1 2">
    <name type="scientific">Clunio marinus</name>
    <dbReference type="NCBI Taxonomy" id="568069"/>
    <lineage>
        <taxon>Eukaryota</taxon>
        <taxon>Metazoa</taxon>
        <taxon>Ecdysozoa</taxon>
        <taxon>Arthropoda</taxon>
        <taxon>Hexapoda</taxon>
        <taxon>Insecta</taxon>
        <taxon>Pterygota</taxon>
        <taxon>Neoptera</taxon>
        <taxon>Endopterygota</taxon>
        <taxon>Diptera</taxon>
        <taxon>Nematocera</taxon>
        <taxon>Chironomoidea</taxon>
        <taxon>Chironomidae</taxon>
        <taxon>Clunio</taxon>
    </lineage>
</organism>
<gene>
    <name evidence="1" type="ORF">CLUMA_CG018590</name>
</gene>